<accession>A0A1N7H028</accession>
<sequence>MNDRQSSNENSTVTRSDNLSAQDFAQNNLPQRPVRFRSEYRRDLRHFAFICSGVAVVVAVLFLFYSF</sequence>
<feature type="transmembrane region" description="Helical" evidence="2">
    <location>
        <begin position="47"/>
        <end position="65"/>
    </location>
</feature>
<evidence type="ECO:0000256" key="2">
    <source>
        <dbReference type="SAM" id="Phobius"/>
    </source>
</evidence>
<dbReference type="AlphaFoldDB" id="A0A1N7H028"/>
<keyword evidence="2" id="KW-1133">Transmembrane helix</keyword>
<protein>
    <submittedName>
        <fullName evidence="3">Uncharacterized protein</fullName>
    </submittedName>
</protein>
<reference evidence="4" key="1">
    <citation type="submission" date="2017-01" db="EMBL/GenBank/DDBJ databases">
        <authorList>
            <person name="Varghese N."/>
            <person name="Submissions S."/>
        </authorList>
    </citation>
    <scope>NUCLEOTIDE SEQUENCE [LARGE SCALE GENOMIC DNA]</scope>
    <source>
        <strain evidence="4">type strain: HArc-</strain>
    </source>
</reference>
<feature type="region of interest" description="Disordered" evidence="1">
    <location>
        <begin position="1"/>
        <end position="26"/>
    </location>
</feature>
<gene>
    <name evidence="3" type="ORF">SAMN05421752_11924</name>
</gene>
<evidence type="ECO:0000313" key="3">
    <source>
        <dbReference type="EMBL" id="SIS18136.1"/>
    </source>
</evidence>
<name>A0A1N7H028_9EURY</name>
<organism evidence="3 4">
    <name type="scientific">Natronorubrum thiooxidans</name>
    <dbReference type="NCBI Taxonomy" id="308853"/>
    <lineage>
        <taxon>Archaea</taxon>
        <taxon>Methanobacteriati</taxon>
        <taxon>Methanobacteriota</taxon>
        <taxon>Stenosarchaea group</taxon>
        <taxon>Halobacteria</taxon>
        <taxon>Halobacteriales</taxon>
        <taxon>Natrialbaceae</taxon>
        <taxon>Natronorubrum</taxon>
    </lineage>
</organism>
<proteinExistence type="predicted"/>
<evidence type="ECO:0000313" key="4">
    <source>
        <dbReference type="Proteomes" id="UP000185936"/>
    </source>
</evidence>
<dbReference type="Proteomes" id="UP000185936">
    <property type="component" value="Unassembled WGS sequence"/>
</dbReference>
<keyword evidence="2" id="KW-0472">Membrane</keyword>
<keyword evidence="2" id="KW-0812">Transmembrane</keyword>
<keyword evidence="4" id="KW-1185">Reference proteome</keyword>
<evidence type="ECO:0000256" key="1">
    <source>
        <dbReference type="SAM" id="MobiDB-lite"/>
    </source>
</evidence>
<dbReference type="EMBL" id="FTNR01000019">
    <property type="protein sequence ID" value="SIS18136.1"/>
    <property type="molecule type" value="Genomic_DNA"/>
</dbReference>